<keyword evidence="2" id="KW-1185">Reference proteome</keyword>
<accession>A0A6H5HHI3</accession>
<name>A0A6H5HHI3_9HEMI</name>
<dbReference type="Proteomes" id="UP000479000">
    <property type="component" value="Unassembled WGS sequence"/>
</dbReference>
<feature type="non-terminal residue" evidence="1">
    <location>
        <position position="164"/>
    </location>
</feature>
<reference evidence="1 2" key="1">
    <citation type="submission" date="2020-02" db="EMBL/GenBank/DDBJ databases">
        <authorList>
            <person name="Ferguson B K."/>
        </authorList>
    </citation>
    <scope>NUCLEOTIDE SEQUENCE [LARGE SCALE GENOMIC DNA]</scope>
</reference>
<gene>
    <name evidence="1" type="ORF">NTEN_LOCUS21501</name>
</gene>
<evidence type="ECO:0000313" key="2">
    <source>
        <dbReference type="Proteomes" id="UP000479000"/>
    </source>
</evidence>
<protein>
    <submittedName>
        <fullName evidence="1">Uncharacterized protein</fullName>
    </submittedName>
</protein>
<organism evidence="1 2">
    <name type="scientific">Nesidiocoris tenuis</name>
    <dbReference type="NCBI Taxonomy" id="355587"/>
    <lineage>
        <taxon>Eukaryota</taxon>
        <taxon>Metazoa</taxon>
        <taxon>Ecdysozoa</taxon>
        <taxon>Arthropoda</taxon>
        <taxon>Hexapoda</taxon>
        <taxon>Insecta</taxon>
        <taxon>Pterygota</taxon>
        <taxon>Neoptera</taxon>
        <taxon>Paraneoptera</taxon>
        <taxon>Hemiptera</taxon>
        <taxon>Heteroptera</taxon>
        <taxon>Panheteroptera</taxon>
        <taxon>Cimicomorpha</taxon>
        <taxon>Miridae</taxon>
        <taxon>Dicyphina</taxon>
        <taxon>Nesidiocoris</taxon>
    </lineage>
</organism>
<evidence type="ECO:0000313" key="1">
    <source>
        <dbReference type="EMBL" id="CAB0017498.1"/>
    </source>
</evidence>
<sequence length="164" mass="18474">MSSKNRREGRKEDFRHAGEVAPFFNSLPLGSVVPWAVLRALYDDELCWTTHKNPRIRLYLDLPIIVSTVRTTSAIYCRDIAFVAAFQRRALRDEKLPSFSSSRDSPLLGVERVRLIKLSPSKIVKYVCPYSGTAGESCMTSFISTTAQSEGSNYRRKTAPIITP</sequence>
<dbReference type="EMBL" id="CADCXU010031510">
    <property type="protein sequence ID" value="CAB0017498.1"/>
    <property type="molecule type" value="Genomic_DNA"/>
</dbReference>
<dbReference type="AlphaFoldDB" id="A0A6H5HHI3"/>
<dbReference type="OrthoDB" id="16753at2759"/>
<proteinExistence type="predicted"/>